<dbReference type="Gene3D" id="3.30.70.1290">
    <property type="entry name" value="Transposase IS200-like"/>
    <property type="match status" value="1"/>
</dbReference>
<accession>A0A2G9YU90</accession>
<dbReference type="SMART" id="SM01321">
    <property type="entry name" value="Y1_Tnp"/>
    <property type="match status" value="1"/>
</dbReference>
<dbReference type="InterPro" id="IPR036515">
    <property type="entry name" value="Transposase_17_sf"/>
</dbReference>
<dbReference type="EMBL" id="PCRO01000028">
    <property type="protein sequence ID" value="PIP22749.1"/>
    <property type="molecule type" value="Genomic_DNA"/>
</dbReference>
<proteinExistence type="predicted"/>
<dbReference type="Proteomes" id="UP000229976">
    <property type="component" value="Unassembled WGS sequence"/>
</dbReference>
<protein>
    <recommendedName>
        <fullName evidence="1">Transposase IS200-like domain-containing protein</fullName>
    </recommendedName>
</protein>
<evidence type="ECO:0000259" key="1">
    <source>
        <dbReference type="SMART" id="SM01321"/>
    </source>
</evidence>
<dbReference type="GO" id="GO:0004803">
    <property type="term" value="F:transposase activity"/>
    <property type="evidence" value="ECO:0007669"/>
    <property type="project" value="InterPro"/>
</dbReference>
<dbReference type="GO" id="GO:0003677">
    <property type="term" value="F:DNA binding"/>
    <property type="evidence" value="ECO:0007669"/>
    <property type="project" value="InterPro"/>
</dbReference>
<name>A0A2G9YU90_9BACT</name>
<sequence>MPRKLRQLINNEFYHVVLRRAGDELLFIDVDDYYRGIFSIYEFNTTEQITIRERRIARNQFKEAIKRFNMGQSPVINSPAIHAPEASEGLTIKREGERDLFVEILSFCFMPNHIHLLVRQLKEGGVSKFMQKVGAGYAAYFKSKYGIEFKGYFFQDRFYSAHIENEDQLRAVFTYIHCNPISLIEPGWKEKGIKNPQKVIKFLESDYKWSSHQDYIGEKNFPSVTNREFLLKIMGGNDGCRELIRNWVTYKKGIKEFPNLDIE</sequence>
<organism evidence="2 3">
    <name type="scientific">Candidatus Nealsonbacteria bacterium CG23_combo_of_CG06-09_8_20_14_all_39_17</name>
    <dbReference type="NCBI Taxonomy" id="1974722"/>
    <lineage>
        <taxon>Bacteria</taxon>
        <taxon>Candidatus Nealsoniibacteriota</taxon>
    </lineage>
</organism>
<comment type="caution">
    <text evidence="2">The sequence shown here is derived from an EMBL/GenBank/DDBJ whole genome shotgun (WGS) entry which is preliminary data.</text>
</comment>
<evidence type="ECO:0000313" key="2">
    <source>
        <dbReference type="EMBL" id="PIP22749.1"/>
    </source>
</evidence>
<dbReference type="GO" id="GO:0006313">
    <property type="term" value="P:DNA transposition"/>
    <property type="evidence" value="ECO:0007669"/>
    <property type="project" value="InterPro"/>
</dbReference>
<evidence type="ECO:0000313" key="3">
    <source>
        <dbReference type="Proteomes" id="UP000229976"/>
    </source>
</evidence>
<feature type="domain" description="Transposase IS200-like" evidence="1">
    <location>
        <begin position="9"/>
        <end position="179"/>
    </location>
</feature>
<gene>
    <name evidence="2" type="ORF">COX37_02315</name>
</gene>
<dbReference type="AlphaFoldDB" id="A0A2G9YU90"/>
<dbReference type="InterPro" id="IPR002686">
    <property type="entry name" value="Transposase_17"/>
</dbReference>
<dbReference type="SUPFAM" id="SSF143422">
    <property type="entry name" value="Transposase IS200-like"/>
    <property type="match status" value="1"/>
</dbReference>
<dbReference type="PANTHER" id="PTHR34322">
    <property type="entry name" value="TRANSPOSASE, Y1_TNP DOMAIN-CONTAINING"/>
    <property type="match status" value="1"/>
</dbReference>
<reference evidence="2 3" key="1">
    <citation type="submission" date="2017-09" db="EMBL/GenBank/DDBJ databases">
        <title>Depth-based differentiation of microbial function through sediment-hosted aquifers and enrichment of novel symbionts in the deep terrestrial subsurface.</title>
        <authorList>
            <person name="Probst A.J."/>
            <person name="Ladd B."/>
            <person name="Jarett J.K."/>
            <person name="Geller-Mcgrath D.E."/>
            <person name="Sieber C.M."/>
            <person name="Emerson J.B."/>
            <person name="Anantharaman K."/>
            <person name="Thomas B.C."/>
            <person name="Malmstrom R."/>
            <person name="Stieglmeier M."/>
            <person name="Klingl A."/>
            <person name="Woyke T."/>
            <person name="Ryan C.M."/>
            <person name="Banfield J.F."/>
        </authorList>
    </citation>
    <scope>NUCLEOTIDE SEQUENCE [LARGE SCALE GENOMIC DNA]</scope>
    <source>
        <strain evidence="2">CG23_combo_of_CG06-09_8_20_14_all_39_17</strain>
    </source>
</reference>
<dbReference type="PANTHER" id="PTHR34322:SF2">
    <property type="entry name" value="TRANSPOSASE IS200-LIKE DOMAIN-CONTAINING PROTEIN"/>
    <property type="match status" value="1"/>
</dbReference>
<dbReference type="Pfam" id="PF01797">
    <property type="entry name" value="Y1_Tnp"/>
    <property type="match status" value="1"/>
</dbReference>